<evidence type="ECO:0000256" key="3">
    <source>
        <dbReference type="ARBA" id="ARBA00023163"/>
    </source>
</evidence>
<dbReference type="SUPFAM" id="SSF46689">
    <property type="entry name" value="Homeodomain-like"/>
    <property type="match status" value="1"/>
</dbReference>
<feature type="DNA-binding region" description="H-T-H motif" evidence="4">
    <location>
        <begin position="47"/>
        <end position="66"/>
    </location>
</feature>
<keyword evidence="2 4" id="KW-0238">DNA-binding</keyword>
<dbReference type="GO" id="GO:0000976">
    <property type="term" value="F:transcription cis-regulatory region binding"/>
    <property type="evidence" value="ECO:0007669"/>
    <property type="project" value="TreeGrafter"/>
</dbReference>
<dbReference type="PROSITE" id="PS50977">
    <property type="entry name" value="HTH_TETR_2"/>
    <property type="match status" value="1"/>
</dbReference>
<evidence type="ECO:0000313" key="7">
    <source>
        <dbReference type="Proteomes" id="UP000321484"/>
    </source>
</evidence>
<reference evidence="6 7" key="1">
    <citation type="submission" date="2019-07" db="EMBL/GenBank/DDBJ databases">
        <title>Whole genome shotgun sequence of Actinotalea fermentans NBRC 105374.</title>
        <authorList>
            <person name="Hosoyama A."/>
            <person name="Uohara A."/>
            <person name="Ohji S."/>
            <person name="Ichikawa N."/>
        </authorList>
    </citation>
    <scope>NUCLEOTIDE SEQUENCE [LARGE SCALE GENOMIC DNA]</scope>
    <source>
        <strain evidence="6 7">NBRC 105374</strain>
    </source>
</reference>
<evidence type="ECO:0000256" key="2">
    <source>
        <dbReference type="ARBA" id="ARBA00023125"/>
    </source>
</evidence>
<keyword evidence="3" id="KW-0804">Transcription</keyword>
<dbReference type="Pfam" id="PF13305">
    <property type="entry name" value="TetR_C_33"/>
    <property type="match status" value="1"/>
</dbReference>
<protein>
    <submittedName>
        <fullName evidence="6">TetR family transcriptional regulator</fullName>
    </submittedName>
</protein>
<dbReference type="AlphaFoldDB" id="A0A511YVS2"/>
<evidence type="ECO:0000256" key="1">
    <source>
        <dbReference type="ARBA" id="ARBA00023015"/>
    </source>
</evidence>
<gene>
    <name evidence="6" type="ORF">AFE02nite_10310</name>
</gene>
<sequence length="202" mass="21719">MKRCYGTAVKPYADAVPRPRVHDDALRARMLEVTSELVSTAGTAAVTVREVARLAGTSSSAVYALFGSRDALLAEVAEEGFRRFGAHLAAVARTADAGHDLLALGLAYRRSALADPHFYRVMFDRPRPGAPRPAERETFRTLRDAVARVLATGDADEVAYALWAQVHGLVALELAGLLPGDADERADRYTRALRAAGRAAFG</sequence>
<evidence type="ECO:0000256" key="4">
    <source>
        <dbReference type="PROSITE-ProRule" id="PRU00335"/>
    </source>
</evidence>
<keyword evidence="7" id="KW-1185">Reference proteome</keyword>
<feature type="domain" description="HTH tetR-type" evidence="5">
    <location>
        <begin position="24"/>
        <end position="84"/>
    </location>
</feature>
<dbReference type="PANTHER" id="PTHR30055">
    <property type="entry name" value="HTH-TYPE TRANSCRIPTIONAL REGULATOR RUTR"/>
    <property type="match status" value="1"/>
</dbReference>
<dbReference type="SUPFAM" id="SSF48498">
    <property type="entry name" value="Tetracyclin repressor-like, C-terminal domain"/>
    <property type="match status" value="1"/>
</dbReference>
<proteinExistence type="predicted"/>
<dbReference type="InterPro" id="IPR036271">
    <property type="entry name" value="Tet_transcr_reg_TetR-rel_C_sf"/>
</dbReference>
<dbReference type="PANTHER" id="PTHR30055:SF220">
    <property type="entry name" value="TETR-FAMILY REGULATORY PROTEIN"/>
    <property type="match status" value="1"/>
</dbReference>
<dbReference type="Pfam" id="PF00440">
    <property type="entry name" value="TetR_N"/>
    <property type="match status" value="1"/>
</dbReference>
<dbReference type="InterPro" id="IPR050109">
    <property type="entry name" value="HTH-type_TetR-like_transc_reg"/>
</dbReference>
<dbReference type="InterPro" id="IPR001647">
    <property type="entry name" value="HTH_TetR"/>
</dbReference>
<accession>A0A511YVS2</accession>
<dbReference type="InterPro" id="IPR025996">
    <property type="entry name" value="MT1864/Rv1816-like_C"/>
</dbReference>
<name>A0A511YVS2_9CELL</name>
<evidence type="ECO:0000313" key="6">
    <source>
        <dbReference type="EMBL" id="GEN79297.1"/>
    </source>
</evidence>
<dbReference type="InterPro" id="IPR009057">
    <property type="entry name" value="Homeodomain-like_sf"/>
</dbReference>
<organism evidence="6 7">
    <name type="scientific">Actinotalea fermentans</name>
    <dbReference type="NCBI Taxonomy" id="43671"/>
    <lineage>
        <taxon>Bacteria</taxon>
        <taxon>Bacillati</taxon>
        <taxon>Actinomycetota</taxon>
        <taxon>Actinomycetes</taxon>
        <taxon>Micrococcales</taxon>
        <taxon>Cellulomonadaceae</taxon>
        <taxon>Actinotalea</taxon>
    </lineage>
</organism>
<dbReference type="Gene3D" id="1.10.357.10">
    <property type="entry name" value="Tetracycline Repressor, domain 2"/>
    <property type="match status" value="1"/>
</dbReference>
<evidence type="ECO:0000259" key="5">
    <source>
        <dbReference type="PROSITE" id="PS50977"/>
    </source>
</evidence>
<dbReference type="Proteomes" id="UP000321484">
    <property type="component" value="Unassembled WGS sequence"/>
</dbReference>
<keyword evidence="1" id="KW-0805">Transcription regulation</keyword>
<dbReference type="GO" id="GO:0003700">
    <property type="term" value="F:DNA-binding transcription factor activity"/>
    <property type="evidence" value="ECO:0007669"/>
    <property type="project" value="TreeGrafter"/>
</dbReference>
<dbReference type="EMBL" id="BJYK01000001">
    <property type="protein sequence ID" value="GEN79297.1"/>
    <property type="molecule type" value="Genomic_DNA"/>
</dbReference>
<comment type="caution">
    <text evidence="6">The sequence shown here is derived from an EMBL/GenBank/DDBJ whole genome shotgun (WGS) entry which is preliminary data.</text>
</comment>